<keyword evidence="1" id="KW-0732">Signal</keyword>
<evidence type="ECO:0000256" key="1">
    <source>
        <dbReference type="SAM" id="SignalP"/>
    </source>
</evidence>
<dbReference type="AlphaFoldDB" id="A0A016W8Z8"/>
<gene>
    <name evidence="2" type="primary">Acey_s1043.g3477</name>
    <name evidence="2" type="ORF">Y032_1043g3477</name>
</gene>
<proteinExistence type="predicted"/>
<feature type="chain" id="PRO_5001490371" evidence="1">
    <location>
        <begin position="19"/>
        <end position="162"/>
    </location>
</feature>
<reference evidence="3" key="1">
    <citation type="journal article" date="2015" name="Nat. Genet.">
        <title>The genome and transcriptome of the zoonotic hookworm Ancylostoma ceylanicum identify infection-specific gene families.</title>
        <authorList>
            <person name="Schwarz E.M."/>
            <person name="Hu Y."/>
            <person name="Antoshechkin I."/>
            <person name="Miller M.M."/>
            <person name="Sternberg P.W."/>
            <person name="Aroian R.V."/>
        </authorList>
    </citation>
    <scope>NUCLEOTIDE SEQUENCE</scope>
    <source>
        <strain evidence="3">HY135</strain>
    </source>
</reference>
<organism evidence="2 3">
    <name type="scientific">Ancylostoma ceylanicum</name>
    <dbReference type="NCBI Taxonomy" id="53326"/>
    <lineage>
        <taxon>Eukaryota</taxon>
        <taxon>Metazoa</taxon>
        <taxon>Ecdysozoa</taxon>
        <taxon>Nematoda</taxon>
        <taxon>Chromadorea</taxon>
        <taxon>Rhabditida</taxon>
        <taxon>Rhabditina</taxon>
        <taxon>Rhabditomorpha</taxon>
        <taxon>Strongyloidea</taxon>
        <taxon>Ancylostomatidae</taxon>
        <taxon>Ancylostomatinae</taxon>
        <taxon>Ancylostoma</taxon>
    </lineage>
</organism>
<evidence type="ECO:0000313" key="3">
    <source>
        <dbReference type="Proteomes" id="UP000024635"/>
    </source>
</evidence>
<feature type="signal peptide" evidence="1">
    <location>
        <begin position="1"/>
        <end position="18"/>
    </location>
</feature>
<comment type="caution">
    <text evidence="2">The sequence shown here is derived from an EMBL/GenBank/DDBJ whole genome shotgun (WGS) entry which is preliminary data.</text>
</comment>
<keyword evidence="3" id="KW-1185">Reference proteome</keyword>
<name>A0A016W8Z8_9BILA</name>
<sequence>MKLFLLLLILVTSLPVHCQWYYPGMMYPGMGWGYPGMGWGGGWGGGWGYRRTKAGKAIRTGQTTCAKYERDILLEMVEHQRFSKLKEDTFGLNDTNHFDQTDFRRKDLGSAPRESYGLDGRQTSQSYPITGCFHVQTVSSASRSLSNTRSKWCFSSNWGYSS</sequence>
<evidence type="ECO:0000313" key="2">
    <source>
        <dbReference type="EMBL" id="EYC35483.1"/>
    </source>
</evidence>
<protein>
    <submittedName>
        <fullName evidence="2">Uncharacterized protein</fullName>
    </submittedName>
</protein>
<dbReference type="EMBL" id="JARK01000643">
    <property type="protein sequence ID" value="EYC35483.1"/>
    <property type="molecule type" value="Genomic_DNA"/>
</dbReference>
<dbReference type="Proteomes" id="UP000024635">
    <property type="component" value="Unassembled WGS sequence"/>
</dbReference>
<accession>A0A016W8Z8</accession>